<organism evidence="2 3">
    <name type="scientific">Penicillium malachiteum</name>
    <dbReference type="NCBI Taxonomy" id="1324776"/>
    <lineage>
        <taxon>Eukaryota</taxon>
        <taxon>Fungi</taxon>
        <taxon>Dikarya</taxon>
        <taxon>Ascomycota</taxon>
        <taxon>Pezizomycotina</taxon>
        <taxon>Eurotiomycetes</taxon>
        <taxon>Eurotiomycetidae</taxon>
        <taxon>Eurotiales</taxon>
        <taxon>Aspergillaceae</taxon>
        <taxon>Penicillium</taxon>
    </lineage>
</organism>
<comment type="caution">
    <text evidence="2">The sequence shown here is derived from an EMBL/GenBank/DDBJ whole genome shotgun (WGS) entry which is preliminary data.</text>
</comment>
<name>A0AAD6MUE4_9EURO</name>
<proteinExistence type="predicted"/>
<gene>
    <name evidence="2" type="ORF">N7493_007835</name>
</gene>
<sequence>MYAPWVLKAYRFYLEILDDSGGILPELPMISEFQEIAEMNRDRIARQDEERFQAELNRRRIEMERLDEETRRRGEDAEPKDTEPKDAEPDDAVPVNAGPEESKSEIAERDCDEPKKS</sequence>
<reference evidence="2" key="2">
    <citation type="submission" date="2023-01" db="EMBL/GenBank/DDBJ databases">
        <authorList>
            <person name="Petersen C."/>
        </authorList>
    </citation>
    <scope>NUCLEOTIDE SEQUENCE</scope>
    <source>
        <strain evidence="2">IBT 17514</strain>
    </source>
</reference>
<accession>A0AAD6MUE4</accession>
<reference evidence="2" key="1">
    <citation type="journal article" date="2023" name="IMA Fungus">
        <title>Comparative genomic study of the Penicillium genus elucidates a diverse pangenome and 15 lateral gene transfer events.</title>
        <authorList>
            <person name="Petersen C."/>
            <person name="Sorensen T."/>
            <person name="Nielsen M.R."/>
            <person name="Sondergaard T.E."/>
            <person name="Sorensen J.L."/>
            <person name="Fitzpatrick D.A."/>
            <person name="Frisvad J.C."/>
            <person name="Nielsen K.L."/>
        </authorList>
    </citation>
    <scope>NUCLEOTIDE SEQUENCE</scope>
    <source>
        <strain evidence="2">IBT 17514</strain>
    </source>
</reference>
<protein>
    <submittedName>
        <fullName evidence="2">Uncharacterized protein</fullName>
    </submittedName>
</protein>
<evidence type="ECO:0000313" key="2">
    <source>
        <dbReference type="EMBL" id="KAJ5719380.1"/>
    </source>
</evidence>
<dbReference type="EMBL" id="JAQJAN010000011">
    <property type="protein sequence ID" value="KAJ5719380.1"/>
    <property type="molecule type" value="Genomic_DNA"/>
</dbReference>
<dbReference type="Proteomes" id="UP001215712">
    <property type="component" value="Unassembled WGS sequence"/>
</dbReference>
<feature type="compositionally biased region" description="Basic and acidic residues" evidence="1">
    <location>
        <begin position="100"/>
        <end position="117"/>
    </location>
</feature>
<evidence type="ECO:0000313" key="3">
    <source>
        <dbReference type="Proteomes" id="UP001215712"/>
    </source>
</evidence>
<feature type="region of interest" description="Disordered" evidence="1">
    <location>
        <begin position="55"/>
        <end position="117"/>
    </location>
</feature>
<keyword evidence="3" id="KW-1185">Reference proteome</keyword>
<feature type="compositionally biased region" description="Basic and acidic residues" evidence="1">
    <location>
        <begin position="55"/>
        <end position="87"/>
    </location>
</feature>
<dbReference type="AlphaFoldDB" id="A0AAD6MUE4"/>
<evidence type="ECO:0000256" key="1">
    <source>
        <dbReference type="SAM" id="MobiDB-lite"/>
    </source>
</evidence>